<reference evidence="4" key="1">
    <citation type="journal article" date="2019" name="Int. J. Syst. Evol. Microbiol.">
        <title>The Global Catalogue of Microorganisms (GCM) 10K type strain sequencing project: providing services to taxonomists for standard genome sequencing and annotation.</title>
        <authorList>
            <consortium name="The Broad Institute Genomics Platform"/>
            <consortium name="The Broad Institute Genome Sequencing Center for Infectious Disease"/>
            <person name="Wu L."/>
            <person name="Ma J."/>
        </authorList>
    </citation>
    <scope>NUCLEOTIDE SEQUENCE [LARGE SCALE GENOMIC DNA]</scope>
    <source>
        <strain evidence="4">CGMCC 1.19029</strain>
    </source>
</reference>
<dbReference type="InterPro" id="IPR014729">
    <property type="entry name" value="Rossmann-like_a/b/a_fold"/>
</dbReference>
<dbReference type="Pfam" id="PF00582">
    <property type="entry name" value="Usp"/>
    <property type="match status" value="2"/>
</dbReference>
<feature type="domain" description="UspA" evidence="2">
    <location>
        <begin position="154"/>
        <end position="314"/>
    </location>
</feature>
<dbReference type="Gene3D" id="3.40.50.620">
    <property type="entry name" value="HUPs"/>
    <property type="match status" value="2"/>
</dbReference>
<evidence type="ECO:0000256" key="1">
    <source>
        <dbReference type="ARBA" id="ARBA00008791"/>
    </source>
</evidence>
<dbReference type="InterPro" id="IPR006015">
    <property type="entry name" value="Universal_stress_UspA"/>
</dbReference>
<proteinExistence type="inferred from homology"/>
<dbReference type="InterPro" id="IPR006016">
    <property type="entry name" value="UspA"/>
</dbReference>
<comment type="caution">
    <text evidence="3">The sequence shown here is derived from an EMBL/GenBank/DDBJ whole genome shotgun (WGS) entry which is preliminary data.</text>
</comment>
<gene>
    <name evidence="3" type="ORF">ACFO0J_04930</name>
</gene>
<dbReference type="PANTHER" id="PTHR46553">
    <property type="entry name" value="ADENINE NUCLEOTIDE ALPHA HYDROLASES-LIKE SUPERFAMILY PROTEIN"/>
    <property type="match status" value="1"/>
</dbReference>
<dbReference type="EMBL" id="JBHSDY010000002">
    <property type="protein sequence ID" value="MFC4297383.1"/>
    <property type="molecule type" value="Genomic_DNA"/>
</dbReference>
<dbReference type="PANTHER" id="PTHR46553:SF3">
    <property type="entry name" value="ADENINE NUCLEOTIDE ALPHA HYDROLASES-LIKE SUPERFAMILY PROTEIN"/>
    <property type="match status" value="1"/>
</dbReference>
<protein>
    <submittedName>
        <fullName evidence="3">Universal stress protein</fullName>
    </submittedName>
</protein>
<organism evidence="3 4">
    <name type="scientific">Castellaniella hirudinis</name>
    <dbReference type="NCBI Taxonomy" id="1144617"/>
    <lineage>
        <taxon>Bacteria</taxon>
        <taxon>Pseudomonadati</taxon>
        <taxon>Pseudomonadota</taxon>
        <taxon>Betaproteobacteria</taxon>
        <taxon>Burkholderiales</taxon>
        <taxon>Alcaligenaceae</taxon>
        <taxon>Castellaniella</taxon>
    </lineage>
</organism>
<keyword evidence="4" id="KW-1185">Reference proteome</keyword>
<dbReference type="SUPFAM" id="SSF52402">
    <property type="entry name" value="Adenine nucleotide alpha hydrolases-like"/>
    <property type="match status" value="2"/>
</dbReference>
<name>A0ABV8RW73_9BURK</name>
<dbReference type="Proteomes" id="UP001595756">
    <property type="component" value="Unassembled WGS sequence"/>
</dbReference>
<sequence>MNENHTNLPVIVGYDASQESTFALEWAARVAQQRGCGLRVISAADLDPSSIELAHTDIQDMYLRQARQQAQAGADLAKTFAAGIGITSEGQPGSAAGALVNASRQGALLVVGHRALGARPDTLLGSVAFKATHHAACPVAIVRQSPRPLPCATHPVVVGADGSENGTRALLEAARLAADTGSFLRIVVAWQRPSQTRWALVISQRTLPNEDGSRRGYTDAEIALLYDKIIAELEQRAQRVAQQATDAVRQRHPDLKTELHLSEGEADHVILAAAADASMIAVGARGLGDLQSLDLGSISRKVMQKAECAVYVVR</sequence>
<comment type="similarity">
    <text evidence="1">Belongs to the universal stress protein A family.</text>
</comment>
<evidence type="ECO:0000313" key="4">
    <source>
        <dbReference type="Proteomes" id="UP001595756"/>
    </source>
</evidence>
<feature type="domain" description="UspA" evidence="2">
    <location>
        <begin position="10"/>
        <end position="143"/>
    </location>
</feature>
<accession>A0ABV8RW73</accession>
<dbReference type="PRINTS" id="PR01438">
    <property type="entry name" value="UNVRSLSTRESS"/>
</dbReference>
<evidence type="ECO:0000313" key="3">
    <source>
        <dbReference type="EMBL" id="MFC4297383.1"/>
    </source>
</evidence>
<evidence type="ECO:0000259" key="2">
    <source>
        <dbReference type="Pfam" id="PF00582"/>
    </source>
</evidence>
<dbReference type="RefSeq" id="WP_376811930.1">
    <property type="nucleotide sequence ID" value="NZ_JBHSDY010000002.1"/>
</dbReference>